<proteinExistence type="predicted"/>
<evidence type="ECO:0000313" key="2">
    <source>
        <dbReference type="Proteomes" id="UP001318040"/>
    </source>
</evidence>
<dbReference type="Pfam" id="PF13469">
    <property type="entry name" value="Sulfotransfer_3"/>
    <property type="match status" value="1"/>
</dbReference>
<dbReference type="InterPro" id="IPR051135">
    <property type="entry name" value="Gal/GlcNAc/GalNAc_ST"/>
</dbReference>
<name>A0AAJ7SLW5_PETMA</name>
<dbReference type="GO" id="GO:0006044">
    <property type="term" value="P:N-acetylglucosamine metabolic process"/>
    <property type="evidence" value="ECO:0007669"/>
    <property type="project" value="TreeGrafter"/>
</dbReference>
<evidence type="ECO:0000256" key="1">
    <source>
        <dbReference type="SAM" id="SignalP"/>
    </source>
</evidence>
<dbReference type="SUPFAM" id="SSF52540">
    <property type="entry name" value="P-loop containing nucleoside triphosphate hydrolases"/>
    <property type="match status" value="1"/>
</dbReference>
<dbReference type="GO" id="GO:0006790">
    <property type="term" value="P:sulfur compound metabolic process"/>
    <property type="evidence" value="ECO:0007669"/>
    <property type="project" value="TreeGrafter"/>
</dbReference>
<accession>A0AAJ7SLW5</accession>
<dbReference type="KEGG" id="pmrn:116937791"/>
<dbReference type="AlphaFoldDB" id="A0AAJ7SLW5"/>
<keyword evidence="1" id="KW-0732">Signal</keyword>
<dbReference type="PANTHER" id="PTHR10704">
    <property type="entry name" value="CARBOHYDRATE SULFOTRANSFERASE"/>
    <property type="match status" value="1"/>
</dbReference>
<dbReference type="RefSeq" id="XP_032800792.1">
    <property type="nucleotide sequence ID" value="XM_032944901.1"/>
</dbReference>
<feature type="signal peptide" evidence="1">
    <location>
        <begin position="1"/>
        <end position="19"/>
    </location>
</feature>
<dbReference type="Gene3D" id="3.40.50.300">
    <property type="entry name" value="P-loop containing nucleotide triphosphate hydrolases"/>
    <property type="match status" value="1"/>
</dbReference>
<dbReference type="Proteomes" id="UP001318040">
    <property type="component" value="Unplaced"/>
</dbReference>
<sequence length="401" mass="43696">MAFPSCRHLLLGFFALSLAVIVSMLYQAPGLARTVPWRLLGACSTPTQAPQPPQQRTNTLILSSWRSGSSFLGQVFNQHPEVFYLMEPLKHVWTAVPTSGERALRGATRDLLRSLCACDETALEFYIAPPRRLGSLFLFHHSAALCRLPACSAATAANASGALGCQQRCSAAPFAGIARACERSRHGVVKSVRLFDARALRPLVADPGVRLRIIHLVRDPRAVFASRRKLSRLSLEGDDRAVLGHADAGRPSRDVDVMEAICRSNDDVAAAAAEGGRREGRTPGVDGGGLGGAYMAVRYEDLVSEPARTTGEMFRFAGIELPDAVAAWVELMTHGQSDGAGEFDVVSLQSPAVARKWRRSLPFEEARAVQSACRAAMRRFRYREFASEGELRNASIDAFYR</sequence>
<dbReference type="GeneID" id="116937791"/>
<gene>
    <name evidence="3" type="primary">LOC116937791</name>
</gene>
<reference evidence="3" key="1">
    <citation type="submission" date="2025-08" db="UniProtKB">
        <authorList>
            <consortium name="RefSeq"/>
        </authorList>
    </citation>
    <scope>IDENTIFICATION</scope>
    <source>
        <tissue evidence="3">Sperm</tissue>
    </source>
</reference>
<protein>
    <submittedName>
        <fullName evidence="3">Carbohydrate sulfotransferase 6-like</fullName>
    </submittedName>
</protein>
<dbReference type="PANTHER" id="PTHR10704:SF4">
    <property type="entry name" value="CARBOHYDRATE SULFOTRANSFERASE 6"/>
    <property type="match status" value="1"/>
</dbReference>
<feature type="chain" id="PRO_5042581354" evidence="1">
    <location>
        <begin position="20"/>
        <end position="401"/>
    </location>
</feature>
<dbReference type="GO" id="GO:0001517">
    <property type="term" value="F:N-acetylglucosamine 6-O-sulfotransferase activity"/>
    <property type="evidence" value="ECO:0007669"/>
    <property type="project" value="TreeGrafter"/>
</dbReference>
<organism evidence="2 3">
    <name type="scientific">Petromyzon marinus</name>
    <name type="common">Sea lamprey</name>
    <dbReference type="NCBI Taxonomy" id="7757"/>
    <lineage>
        <taxon>Eukaryota</taxon>
        <taxon>Metazoa</taxon>
        <taxon>Chordata</taxon>
        <taxon>Craniata</taxon>
        <taxon>Vertebrata</taxon>
        <taxon>Cyclostomata</taxon>
        <taxon>Hyperoartia</taxon>
        <taxon>Petromyzontiformes</taxon>
        <taxon>Petromyzontidae</taxon>
        <taxon>Petromyzon</taxon>
    </lineage>
</organism>
<dbReference type="InterPro" id="IPR027417">
    <property type="entry name" value="P-loop_NTPase"/>
</dbReference>
<evidence type="ECO:0000313" key="3">
    <source>
        <dbReference type="RefSeq" id="XP_032800792.1"/>
    </source>
</evidence>
<keyword evidence="2" id="KW-1185">Reference proteome</keyword>